<evidence type="ECO:0000256" key="8">
    <source>
        <dbReference type="ARBA" id="ARBA00022989"/>
    </source>
</evidence>
<keyword evidence="8 11" id="KW-1133">Transmembrane helix</keyword>
<dbReference type="Pfam" id="PF02669">
    <property type="entry name" value="KdpC"/>
    <property type="match status" value="1"/>
</dbReference>
<evidence type="ECO:0000256" key="12">
    <source>
        <dbReference type="SAM" id="SignalP"/>
    </source>
</evidence>
<evidence type="ECO:0000256" key="10">
    <source>
        <dbReference type="ARBA" id="ARBA00023136"/>
    </source>
</evidence>
<evidence type="ECO:0000256" key="2">
    <source>
        <dbReference type="ARBA" id="ARBA00022475"/>
    </source>
</evidence>
<dbReference type="HAMAP" id="MF_00276">
    <property type="entry name" value="KdpC"/>
    <property type="match status" value="1"/>
</dbReference>
<dbReference type="EMBL" id="JACIEN010000001">
    <property type="protein sequence ID" value="MBB4015125.1"/>
    <property type="molecule type" value="Genomic_DNA"/>
</dbReference>
<protein>
    <recommendedName>
        <fullName evidence="11">Potassium-transporting ATPase KdpC subunit</fullName>
    </recommendedName>
    <alternativeName>
        <fullName evidence="11">ATP phosphohydrolase [potassium-transporting] C chain</fullName>
    </alternativeName>
    <alternativeName>
        <fullName evidence="11">Potassium-binding and translocating subunit C</fullName>
    </alternativeName>
    <alternativeName>
        <fullName evidence="11">Potassium-translocating ATPase C chain</fullName>
    </alternativeName>
</protein>
<keyword evidence="5 11" id="KW-0547">Nucleotide-binding</keyword>
<evidence type="ECO:0000256" key="11">
    <source>
        <dbReference type="HAMAP-Rule" id="MF_00276"/>
    </source>
</evidence>
<keyword evidence="6 11" id="KW-0067">ATP-binding</keyword>
<dbReference type="PANTHER" id="PTHR30042">
    <property type="entry name" value="POTASSIUM-TRANSPORTING ATPASE C CHAIN"/>
    <property type="match status" value="1"/>
</dbReference>
<comment type="similarity">
    <text evidence="11">Belongs to the KdpC family.</text>
</comment>
<dbReference type="RefSeq" id="WP_183315410.1">
    <property type="nucleotide sequence ID" value="NZ_JACIEN010000001.1"/>
</dbReference>
<dbReference type="InterPro" id="IPR003820">
    <property type="entry name" value="KdpC"/>
</dbReference>
<keyword evidence="2 11" id="KW-1003">Cell membrane</keyword>
<keyword evidence="1 11" id="KW-0813">Transport</keyword>
<evidence type="ECO:0000256" key="7">
    <source>
        <dbReference type="ARBA" id="ARBA00022958"/>
    </source>
</evidence>
<evidence type="ECO:0000256" key="6">
    <source>
        <dbReference type="ARBA" id="ARBA00022840"/>
    </source>
</evidence>
<comment type="caution">
    <text evidence="13">The sequence shown here is derived from an EMBL/GenBank/DDBJ whole genome shotgun (WGS) entry which is preliminary data.</text>
</comment>
<dbReference type="Proteomes" id="UP000577362">
    <property type="component" value="Unassembled WGS sequence"/>
</dbReference>
<keyword evidence="3 11" id="KW-0633">Potassium transport</keyword>
<dbReference type="PANTHER" id="PTHR30042:SF2">
    <property type="entry name" value="POTASSIUM-TRANSPORTING ATPASE KDPC SUBUNIT"/>
    <property type="match status" value="1"/>
</dbReference>
<comment type="subunit">
    <text evidence="11">The system is composed of three essential subunits: KdpA, KdpB and KdpC.</text>
</comment>
<dbReference type="PIRSF" id="PIRSF001296">
    <property type="entry name" value="K_ATPase_KdpC"/>
    <property type="match status" value="1"/>
</dbReference>
<comment type="subcellular location">
    <subcellularLocation>
        <location evidence="11">Cell membrane</location>
        <topology evidence="11">Single-pass membrane protein</topology>
    </subcellularLocation>
</comment>
<keyword evidence="10 11" id="KW-0472">Membrane</keyword>
<evidence type="ECO:0000313" key="14">
    <source>
        <dbReference type="Proteomes" id="UP000577362"/>
    </source>
</evidence>
<evidence type="ECO:0000256" key="4">
    <source>
        <dbReference type="ARBA" id="ARBA00022692"/>
    </source>
</evidence>
<dbReference type="GO" id="GO:0005886">
    <property type="term" value="C:plasma membrane"/>
    <property type="evidence" value="ECO:0007669"/>
    <property type="project" value="UniProtKB-SubCell"/>
</dbReference>
<accession>A0A840BP85</accession>
<evidence type="ECO:0000313" key="13">
    <source>
        <dbReference type="EMBL" id="MBB4015125.1"/>
    </source>
</evidence>
<keyword evidence="14" id="KW-1185">Reference proteome</keyword>
<feature type="chain" id="PRO_5032460421" description="Potassium-transporting ATPase KdpC subunit" evidence="12">
    <location>
        <begin position="26"/>
        <end position="183"/>
    </location>
</feature>
<keyword evidence="12" id="KW-0732">Signal</keyword>
<gene>
    <name evidence="11" type="primary">kdpC</name>
    <name evidence="13" type="ORF">GGR16_000131</name>
</gene>
<dbReference type="GO" id="GO:0005524">
    <property type="term" value="F:ATP binding"/>
    <property type="evidence" value="ECO:0007669"/>
    <property type="project" value="UniProtKB-UniRule"/>
</dbReference>
<name>A0A840BP85_9HYPH</name>
<evidence type="ECO:0000256" key="1">
    <source>
        <dbReference type="ARBA" id="ARBA00022448"/>
    </source>
</evidence>
<evidence type="ECO:0000256" key="9">
    <source>
        <dbReference type="ARBA" id="ARBA00023065"/>
    </source>
</evidence>
<feature type="signal peptide" evidence="12">
    <location>
        <begin position="1"/>
        <end position="25"/>
    </location>
</feature>
<keyword evidence="4 11" id="KW-0812">Transmembrane</keyword>
<organism evidence="13 14">
    <name type="scientific">Chelatococcus caeni</name>
    <dbReference type="NCBI Taxonomy" id="1348468"/>
    <lineage>
        <taxon>Bacteria</taxon>
        <taxon>Pseudomonadati</taxon>
        <taxon>Pseudomonadota</taxon>
        <taxon>Alphaproteobacteria</taxon>
        <taxon>Hyphomicrobiales</taxon>
        <taxon>Chelatococcaceae</taxon>
        <taxon>Chelatococcus</taxon>
    </lineage>
</organism>
<dbReference type="GO" id="GO:0008556">
    <property type="term" value="F:P-type potassium transmembrane transporter activity"/>
    <property type="evidence" value="ECO:0007669"/>
    <property type="project" value="InterPro"/>
</dbReference>
<sequence>MQSLLASIRIAVATMLICVAGYATAVWAVAQAIAPDTANGSLITRDDGTVIGSRQVAQAFTRPEYFWPRPSAVDYDGAGAGGSNLSPTSTAVADRGREMVERYGATAENPLPADLAAASGAGLDPHISEAGALYQVPRIAEARGLDRARVEALVSDGAFAPGGFLTDSRIVNVLELNLALDRL</sequence>
<dbReference type="AlphaFoldDB" id="A0A840BP85"/>
<comment type="function">
    <text evidence="11">Part of the high-affinity ATP-driven potassium transport (or Kdp) system, which catalyzes the hydrolysis of ATP coupled with the electrogenic transport of potassium into the cytoplasm. This subunit acts as a catalytic chaperone that increases the ATP-binding affinity of the ATP-hydrolyzing subunit KdpB by the formation of a transient KdpB/KdpC/ATP ternary complex.</text>
</comment>
<evidence type="ECO:0000256" key="3">
    <source>
        <dbReference type="ARBA" id="ARBA00022538"/>
    </source>
</evidence>
<proteinExistence type="inferred from homology"/>
<evidence type="ECO:0000256" key="5">
    <source>
        <dbReference type="ARBA" id="ARBA00022741"/>
    </source>
</evidence>
<reference evidence="13 14" key="1">
    <citation type="submission" date="2020-08" db="EMBL/GenBank/DDBJ databases">
        <title>Genomic Encyclopedia of Type Strains, Phase IV (KMG-IV): sequencing the most valuable type-strain genomes for metagenomic binning, comparative biology and taxonomic classification.</title>
        <authorList>
            <person name="Goeker M."/>
        </authorList>
    </citation>
    <scope>NUCLEOTIDE SEQUENCE [LARGE SCALE GENOMIC DNA]</scope>
    <source>
        <strain evidence="13 14">DSM 103737</strain>
    </source>
</reference>
<keyword evidence="9 11" id="KW-0406">Ion transport</keyword>
<keyword evidence="7 11" id="KW-0630">Potassium</keyword>